<dbReference type="OrthoDB" id="10575at2157"/>
<feature type="compositionally biased region" description="Acidic residues" evidence="1">
    <location>
        <begin position="25"/>
        <end position="43"/>
    </location>
</feature>
<dbReference type="SUPFAM" id="SSF52540">
    <property type="entry name" value="P-loop containing nucleoside triphosphate hydrolases"/>
    <property type="match status" value="1"/>
</dbReference>
<dbReference type="GeneID" id="39846461"/>
<dbReference type="Pfam" id="PF01935">
    <property type="entry name" value="DUF87"/>
    <property type="match status" value="1"/>
</dbReference>
<keyword evidence="3" id="KW-0067">ATP-binding</keyword>
<keyword evidence="3" id="KW-0547">Nucleotide-binding</keyword>
<evidence type="ECO:0000313" key="4">
    <source>
        <dbReference type="Proteomes" id="UP000296706"/>
    </source>
</evidence>
<dbReference type="EMBL" id="CP031310">
    <property type="protein sequence ID" value="QCC49938.1"/>
    <property type="molecule type" value="Genomic_DNA"/>
</dbReference>
<feature type="region of interest" description="Disordered" evidence="1">
    <location>
        <begin position="1"/>
        <end position="61"/>
    </location>
</feature>
<evidence type="ECO:0000313" key="3">
    <source>
        <dbReference type="EMBL" id="QCC49938.1"/>
    </source>
</evidence>
<protein>
    <submittedName>
        <fullName evidence="3">ATP-binding protein</fullName>
    </submittedName>
</protein>
<evidence type="ECO:0000259" key="2">
    <source>
        <dbReference type="Pfam" id="PF01935"/>
    </source>
</evidence>
<dbReference type="InterPro" id="IPR027417">
    <property type="entry name" value="P-loop_NTPase"/>
</dbReference>
<dbReference type="RefSeq" id="WP_049993379.1">
    <property type="nucleotide sequence ID" value="NZ_CP031310.1"/>
</dbReference>
<dbReference type="InterPro" id="IPR002789">
    <property type="entry name" value="HerA_central"/>
</dbReference>
<dbReference type="Gene3D" id="3.40.50.300">
    <property type="entry name" value="P-loop containing nucleotide triphosphate hydrolases"/>
    <property type="match status" value="2"/>
</dbReference>
<dbReference type="KEGG" id="hsn:DV733_01295"/>
<sequence length="626" mass="70016">MSDNTDDILDRDPVSNDESTSADTGTDEPTDNETDTTDRETDDQTTVPETTVPNSLTDADEDELGHVVASEEIHVTRSEYTVNAFVKTDCRDDVRVGDYVQIPYPGSDPTEQADELFAVVDGLRYEPYTELDDKSDTHNRIASVHALDETEFVLVAELEPIAIISSTDDGLERSIVNKIPKPNTPVAFSLDEEYLRTGLNIPQDGVFAGYLSVGGDRMTVDGDPLPYFINNPGIDPVTEEIESGEPAIFRHTLVAGSTGKGKTHFTKNLLRQFATDKRYPIENHQTGDTEHSRLNLVILDPENEYSEMRNGNPELRDEDELVQRLERQGIEVGGIDNFETFIPDIGNTNAPTTGESRNLTIPFSLVEHRPQLLMPYTPTEVTRGALENCIQAYFDDTDAPTYDNFLQYLRTNEDSESPLRQRYNIEDGTWSAIMRRVTDAAYRDVFDHGTNPLPDVSNAVFREGQVTVIPTSHLHGAKEELTVLSILSYIIDNKIDDYNVDPNVKDTPLLVAVDEAHNYVSDPNTLREQYIVNRARDAVKQGRKDKLGLFMITQNPEDIDGDILKQTNTNIFLGLREEVITKVPSIPRGYEQDLQKYGKGQAVIKAPDVEAVEVKGLPYCLTQHSN</sequence>
<dbReference type="PANTHER" id="PTHR30121">
    <property type="entry name" value="UNCHARACTERIZED PROTEIN YJGR-RELATED"/>
    <property type="match status" value="1"/>
</dbReference>
<dbReference type="STRING" id="1457250.GCA_000755225_02553"/>
<keyword evidence="4" id="KW-1185">Reference proteome</keyword>
<feature type="compositionally biased region" description="Polar residues" evidence="1">
    <location>
        <begin position="47"/>
        <end position="57"/>
    </location>
</feature>
<reference evidence="3 4" key="1">
    <citation type="journal article" date="2019" name="Nat. Commun.">
        <title>A new type of DNA phosphorothioation-based antiviral system in archaea.</title>
        <authorList>
            <person name="Xiong L."/>
            <person name="Liu S."/>
            <person name="Chen S."/>
            <person name="Xiao Y."/>
            <person name="Zhu B."/>
            <person name="Gao Y."/>
            <person name="Zhang Y."/>
            <person name="Chen B."/>
            <person name="Luo J."/>
            <person name="Deng Z."/>
            <person name="Chen X."/>
            <person name="Wang L."/>
            <person name="Chen S."/>
        </authorList>
    </citation>
    <scope>NUCLEOTIDE SEQUENCE [LARGE SCALE GENOMIC DNA]</scope>
    <source>
        <strain evidence="3 4">CBA1105</strain>
    </source>
</reference>
<dbReference type="AlphaFoldDB" id="A0A4D6H9V7"/>
<dbReference type="Proteomes" id="UP000296706">
    <property type="component" value="Chromosome"/>
</dbReference>
<gene>
    <name evidence="3" type="ORF">DV733_01295</name>
</gene>
<organism evidence="3 4">
    <name type="scientific">Halapricum salinum</name>
    <dbReference type="NCBI Taxonomy" id="1457250"/>
    <lineage>
        <taxon>Archaea</taxon>
        <taxon>Methanobacteriati</taxon>
        <taxon>Methanobacteriota</taxon>
        <taxon>Stenosarchaea group</taxon>
        <taxon>Halobacteria</taxon>
        <taxon>Halobacteriales</taxon>
        <taxon>Haloarculaceae</taxon>
        <taxon>Halapricum</taxon>
    </lineage>
</organism>
<accession>A0A4D6H9V7</accession>
<name>A0A4D6H9V7_9EURY</name>
<dbReference type="GO" id="GO:0005524">
    <property type="term" value="F:ATP binding"/>
    <property type="evidence" value="ECO:0007669"/>
    <property type="project" value="UniProtKB-KW"/>
</dbReference>
<evidence type="ECO:0000256" key="1">
    <source>
        <dbReference type="SAM" id="MobiDB-lite"/>
    </source>
</evidence>
<dbReference type="PANTHER" id="PTHR30121:SF6">
    <property type="entry name" value="SLR6007 PROTEIN"/>
    <property type="match status" value="1"/>
</dbReference>
<feature type="domain" description="Helicase HerA central" evidence="2">
    <location>
        <begin position="247"/>
        <end position="487"/>
    </location>
</feature>
<dbReference type="InterPro" id="IPR051162">
    <property type="entry name" value="T4SS_component"/>
</dbReference>
<proteinExistence type="predicted"/>